<keyword evidence="1" id="KW-0808">Transferase</keyword>
<sequence length="170" mass="19593">MARPDARAVRHPPSVGLGRIPTSCRDVPLNVGKSTPPIWPSVVFRLPCLAHGSEKATAHAARSLTPAENNYSQIEKEALSIIFIVEEFHRMLYGRRFTLPKDYKLLLTIFGSKKGIPVYIANRLQRWVTMLLAYDFNIQYRNTRFWQGRCLVTPNQPEENKRLYLFVSYD</sequence>
<evidence type="ECO:0000256" key="3">
    <source>
        <dbReference type="ARBA" id="ARBA00022722"/>
    </source>
</evidence>
<evidence type="ECO:0000256" key="1">
    <source>
        <dbReference type="ARBA" id="ARBA00022679"/>
    </source>
</evidence>
<keyword evidence="5" id="KW-0378">Hydrolase</keyword>
<dbReference type="InterPro" id="IPR041373">
    <property type="entry name" value="RT_RNaseH"/>
</dbReference>
<keyword evidence="3" id="KW-0540">Nuclease</keyword>
<dbReference type="PANTHER" id="PTHR37984">
    <property type="entry name" value="PROTEIN CBG26694"/>
    <property type="match status" value="1"/>
</dbReference>
<dbReference type="AlphaFoldDB" id="A0A5J4NAZ0"/>
<dbReference type="PANTHER" id="PTHR37984:SF5">
    <property type="entry name" value="PROTEIN NYNRIN-LIKE"/>
    <property type="match status" value="1"/>
</dbReference>
<gene>
    <name evidence="8" type="ORF">DEA37_0002723</name>
</gene>
<evidence type="ECO:0000259" key="7">
    <source>
        <dbReference type="Pfam" id="PF17917"/>
    </source>
</evidence>
<keyword evidence="9" id="KW-1185">Reference proteome</keyword>
<keyword evidence="2" id="KW-0548">Nucleotidyltransferase</keyword>
<organism evidence="8 9">
    <name type="scientific">Paragonimus westermani</name>
    <dbReference type="NCBI Taxonomy" id="34504"/>
    <lineage>
        <taxon>Eukaryota</taxon>
        <taxon>Metazoa</taxon>
        <taxon>Spiralia</taxon>
        <taxon>Lophotrochozoa</taxon>
        <taxon>Platyhelminthes</taxon>
        <taxon>Trematoda</taxon>
        <taxon>Digenea</taxon>
        <taxon>Plagiorchiida</taxon>
        <taxon>Troglotremata</taxon>
        <taxon>Troglotrematidae</taxon>
        <taxon>Paragonimus</taxon>
    </lineage>
</organism>
<evidence type="ECO:0000256" key="4">
    <source>
        <dbReference type="ARBA" id="ARBA00022759"/>
    </source>
</evidence>
<evidence type="ECO:0000256" key="2">
    <source>
        <dbReference type="ARBA" id="ARBA00022695"/>
    </source>
</evidence>
<name>A0A5J4NAZ0_9TREM</name>
<comment type="caution">
    <text evidence="8">The sequence shown here is derived from an EMBL/GenBank/DDBJ whole genome shotgun (WGS) entry which is preliminary data.</text>
</comment>
<dbReference type="InterPro" id="IPR043502">
    <property type="entry name" value="DNA/RNA_pol_sf"/>
</dbReference>
<evidence type="ECO:0000256" key="5">
    <source>
        <dbReference type="ARBA" id="ARBA00022801"/>
    </source>
</evidence>
<dbReference type="GO" id="GO:0016787">
    <property type="term" value="F:hydrolase activity"/>
    <property type="evidence" value="ECO:0007669"/>
    <property type="project" value="UniProtKB-KW"/>
</dbReference>
<evidence type="ECO:0000256" key="6">
    <source>
        <dbReference type="ARBA" id="ARBA00022918"/>
    </source>
</evidence>
<keyword evidence="6" id="KW-0695">RNA-directed DNA polymerase</keyword>
<feature type="domain" description="Reverse transcriptase RNase H-like" evidence="7">
    <location>
        <begin position="52"/>
        <end position="134"/>
    </location>
</feature>
<dbReference type="Pfam" id="PF17917">
    <property type="entry name" value="RT_RNaseH"/>
    <property type="match status" value="1"/>
</dbReference>
<dbReference type="GO" id="GO:0003964">
    <property type="term" value="F:RNA-directed DNA polymerase activity"/>
    <property type="evidence" value="ECO:0007669"/>
    <property type="project" value="UniProtKB-KW"/>
</dbReference>
<dbReference type="Proteomes" id="UP000324629">
    <property type="component" value="Unassembled WGS sequence"/>
</dbReference>
<dbReference type="InterPro" id="IPR050951">
    <property type="entry name" value="Retrovirus_Pol_polyprotein"/>
</dbReference>
<dbReference type="EMBL" id="QNGE01004580">
    <property type="protein sequence ID" value="KAA3672746.1"/>
    <property type="molecule type" value="Genomic_DNA"/>
</dbReference>
<keyword evidence="4" id="KW-0255">Endonuclease</keyword>
<protein>
    <recommendedName>
        <fullName evidence="7">Reverse transcriptase RNase H-like domain-containing protein</fullName>
    </recommendedName>
</protein>
<reference evidence="8 9" key="1">
    <citation type="journal article" date="2019" name="Gigascience">
        <title>Whole-genome sequence of the oriental lung fluke Paragonimus westermani.</title>
        <authorList>
            <person name="Oey H."/>
            <person name="Zakrzewski M."/>
            <person name="Narain K."/>
            <person name="Devi K.R."/>
            <person name="Agatsuma T."/>
            <person name="Nawaratna S."/>
            <person name="Gobert G.N."/>
            <person name="Jones M.K."/>
            <person name="Ragan M.A."/>
            <person name="McManus D.P."/>
            <person name="Krause L."/>
        </authorList>
    </citation>
    <scope>NUCLEOTIDE SEQUENCE [LARGE SCALE GENOMIC DNA]</scope>
    <source>
        <strain evidence="8 9">IND2009</strain>
    </source>
</reference>
<dbReference type="GO" id="GO:0004519">
    <property type="term" value="F:endonuclease activity"/>
    <property type="evidence" value="ECO:0007669"/>
    <property type="project" value="UniProtKB-KW"/>
</dbReference>
<dbReference type="SUPFAM" id="SSF56672">
    <property type="entry name" value="DNA/RNA polymerases"/>
    <property type="match status" value="1"/>
</dbReference>
<proteinExistence type="predicted"/>
<accession>A0A5J4NAZ0</accession>
<evidence type="ECO:0000313" key="8">
    <source>
        <dbReference type="EMBL" id="KAA3672746.1"/>
    </source>
</evidence>
<evidence type="ECO:0000313" key="9">
    <source>
        <dbReference type="Proteomes" id="UP000324629"/>
    </source>
</evidence>